<proteinExistence type="predicted"/>
<dbReference type="Pfam" id="PF01476">
    <property type="entry name" value="LysM"/>
    <property type="match status" value="3"/>
</dbReference>
<feature type="domain" description="LysM" evidence="2">
    <location>
        <begin position="56"/>
        <end position="100"/>
    </location>
</feature>
<reference evidence="3 4" key="1">
    <citation type="journal article" date="2018" name="J. Microbiol.">
        <title>Leifsonia flava sp. nov., a novel actinobacterium isolated from the rhizosphere of Aquilegia viridiflora.</title>
        <authorList>
            <person name="Cai Y."/>
            <person name="Tao W.Z."/>
            <person name="Ma Y.J."/>
            <person name="Cheng J."/>
            <person name="Zhang M.Y."/>
            <person name="Zhang Y.X."/>
        </authorList>
    </citation>
    <scope>NUCLEOTIDE SEQUENCE [LARGE SCALE GENOMIC DNA]</scope>
    <source>
        <strain evidence="3 4">SYP-B2174</strain>
    </source>
</reference>
<dbReference type="InterPro" id="IPR036779">
    <property type="entry name" value="LysM_dom_sf"/>
</dbReference>
<evidence type="ECO:0000313" key="4">
    <source>
        <dbReference type="Proteomes" id="UP000298127"/>
    </source>
</evidence>
<feature type="signal peptide" evidence="1">
    <location>
        <begin position="1"/>
        <end position="24"/>
    </location>
</feature>
<dbReference type="Gene3D" id="3.10.350.10">
    <property type="entry name" value="LysM domain"/>
    <property type="match status" value="3"/>
</dbReference>
<keyword evidence="1" id="KW-0732">Signal</keyword>
<dbReference type="PROSITE" id="PS51782">
    <property type="entry name" value="LYSM"/>
    <property type="match status" value="3"/>
</dbReference>
<dbReference type="SMART" id="SM00257">
    <property type="entry name" value="LysM"/>
    <property type="match status" value="3"/>
</dbReference>
<feature type="domain" description="LysM" evidence="2">
    <location>
        <begin position="196"/>
        <end position="240"/>
    </location>
</feature>
<dbReference type="RefSeq" id="WP_135119391.1">
    <property type="nucleotide sequence ID" value="NZ_SPQZ01000002.1"/>
</dbReference>
<evidence type="ECO:0000259" key="2">
    <source>
        <dbReference type="PROSITE" id="PS51782"/>
    </source>
</evidence>
<dbReference type="Proteomes" id="UP000298127">
    <property type="component" value="Unassembled WGS sequence"/>
</dbReference>
<feature type="chain" id="PRO_5038392914" evidence="1">
    <location>
        <begin position="25"/>
        <end position="394"/>
    </location>
</feature>
<gene>
    <name evidence="3" type="ORF">E4M00_04975</name>
</gene>
<evidence type="ECO:0000256" key="1">
    <source>
        <dbReference type="SAM" id="SignalP"/>
    </source>
</evidence>
<comment type="caution">
    <text evidence="3">The sequence shown here is derived from an EMBL/GenBank/DDBJ whole genome shotgun (WGS) entry which is preliminary data.</text>
</comment>
<dbReference type="InterPro" id="IPR018392">
    <property type="entry name" value="LysM"/>
</dbReference>
<organism evidence="3 4">
    <name type="scientific">Orlajensenia leifsoniae</name>
    <dbReference type="NCBI Taxonomy" id="2561933"/>
    <lineage>
        <taxon>Bacteria</taxon>
        <taxon>Bacillati</taxon>
        <taxon>Actinomycetota</taxon>
        <taxon>Actinomycetes</taxon>
        <taxon>Micrococcales</taxon>
        <taxon>Microbacteriaceae</taxon>
        <taxon>Orlajensenia</taxon>
    </lineage>
</organism>
<evidence type="ECO:0000313" key="3">
    <source>
        <dbReference type="EMBL" id="TFV98864.1"/>
    </source>
</evidence>
<dbReference type="PANTHER" id="PTHR33734">
    <property type="entry name" value="LYSM DOMAIN-CONTAINING GPI-ANCHORED PROTEIN 2"/>
    <property type="match status" value="1"/>
</dbReference>
<name>A0A4Y9R2I3_9MICO</name>
<dbReference type="AlphaFoldDB" id="A0A4Y9R2I3"/>
<dbReference type="PANTHER" id="PTHR33734:SF22">
    <property type="entry name" value="MEMBRANE-BOUND LYTIC MUREIN TRANSGLYCOSYLASE D"/>
    <property type="match status" value="1"/>
</dbReference>
<accession>A0A4Y9R2I3</accession>
<feature type="domain" description="LysM" evidence="2">
    <location>
        <begin position="122"/>
        <end position="166"/>
    </location>
</feature>
<protein>
    <submittedName>
        <fullName evidence="3">LysM peptidoglycan-binding domain-containing protein</fullName>
    </submittedName>
</protein>
<dbReference type="SUPFAM" id="SSF54106">
    <property type="entry name" value="LysM domain"/>
    <property type="match status" value="3"/>
</dbReference>
<sequence>MSLAPVAIASAIAMTLGGTAPVTATPAKRMVQPSTDRAAQAAPAAVAVHTAKKPPAKYTVVAGDTVSGLAERFGLKTRTILTLNGLDWSSLIFPGQVLVLKGAAQAAQKPAAPKAAAPASGPTHTVVAGDTVSGIAAAAGLRTQQVLEANGLGWSSMIFPGQKLRLSGSTSTAAAAAPAAPVAPAIAPVAQAAPLKVHTVVAGDTISDIAASVGQSIQAILDANNLDWSSFIVPGQKITIPSLPSPEAARSAVKAGRIAELSDSMRTNAATIVAVGRELGVSDQGIVIALAAAAQESGLENVDYGDRDSLGLFQQRPSTGWGTKAQVRDPLRATKAFFGGSANPNPGRTRGLLDVAGWEKMTVAQAAQAVQISAYPDAYAKWEPSARAWLAILG</sequence>
<dbReference type="CDD" id="cd00118">
    <property type="entry name" value="LysM"/>
    <property type="match status" value="3"/>
</dbReference>
<dbReference type="EMBL" id="SPQZ01000002">
    <property type="protein sequence ID" value="TFV98864.1"/>
    <property type="molecule type" value="Genomic_DNA"/>
</dbReference>
<keyword evidence="4" id="KW-1185">Reference proteome</keyword>